<feature type="domain" description="PIPK" evidence="4">
    <location>
        <begin position="1"/>
        <end position="230"/>
    </location>
</feature>
<keyword evidence="6" id="KW-1185">Reference proteome</keyword>
<sequence>MVAKPHTWPHRRPNCPLRPKGRATKKAEPGSQGAIAAAAIGAKVLAARKAAPGLASGDTERGRGRPDLAPGNQRRAAVAQKGGDRRSRQVDKDCELLEQERIMDYSLLVGIHFKDRCKDSTNADNGPPHTAAEDSEENRNTSLKLGICMPSRVENIVKNPESESLLIGELTGEFQDVFLFFGIIDILQDYDISKKLEHAYKSMQYDPNSISAVDPKQYCKRFRDFIFRAFTEEVLMKTRNCMFSLSIKIAGGMPHRSPIAETPITNAKMYAEVLTLLQLPAAYAPIRPNKFSIMAVCSAKMAGFALHTLLDQKQNHNHWRRHEGSGIAVEENLVPKNRVTGYVGSLAIIPEATGRVHGGFVSDSRCECSEQQQVFGQFFTLEISRPSNGGRTRQYVAGFFVQYAEE</sequence>
<dbReference type="PROSITE" id="PS51455">
    <property type="entry name" value="PIPK"/>
    <property type="match status" value="1"/>
</dbReference>
<dbReference type="OrthoDB" id="70770at2759"/>
<dbReference type="InterPro" id="IPR023610">
    <property type="entry name" value="PInositol-4/5-P-5/4-kinase"/>
</dbReference>
<evidence type="ECO:0000313" key="5">
    <source>
        <dbReference type="EMBL" id="RLM99041.1"/>
    </source>
</evidence>
<feature type="region of interest" description="Disordered" evidence="3">
    <location>
        <begin position="52"/>
        <end position="90"/>
    </location>
</feature>
<comment type="caution">
    <text evidence="5">The sequence shown here is derived from an EMBL/GenBank/DDBJ whole genome shotgun (WGS) entry which is preliminary data.</text>
</comment>
<dbReference type="SMART" id="SM00330">
    <property type="entry name" value="PIPKc"/>
    <property type="match status" value="1"/>
</dbReference>
<dbReference type="Gene3D" id="3.30.810.10">
    <property type="entry name" value="2-Layer Sandwich"/>
    <property type="match status" value="1"/>
</dbReference>
<feature type="region of interest" description="Disordered" evidence="3">
    <location>
        <begin position="1"/>
        <end position="31"/>
    </location>
</feature>
<keyword evidence="2" id="KW-0067">ATP-binding</keyword>
<dbReference type="GO" id="GO:0005886">
    <property type="term" value="C:plasma membrane"/>
    <property type="evidence" value="ECO:0007669"/>
    <property type="project" value="TreeGrafter"/>
</dbReference>
<organism evidence="5 6">
    <name type="scientific">Panicum miliaceum</name>
    <name type="common">Proso millet</name>
    <name type="synonym">Broomcorn millet</name>
    <dbReference type="NCBI Taxonomy" id="4540"/>
    <lineage>
        <taxon>Eukaryota</taxon>
        <taxon>Viridiplantae</taxon>
        <taxon>Streptophyta</taxon>
        <taxon>Embryophyta</taxon>
        <taxon>Tracheophyta</taxon>
        <taxon>Spermatophyta</taxon>
        <taxon>Magnoliopsida</taxon>
        <taxon>Liliopsida</taxon>
        <taxon>Poales</taxon>
        <taxon>Poaceae</taxon>
        <taxon>PACMAD clade</taxon>
        <taxon>Panicoideae</taxon>
        <taxon>Panicodae</taxon>
        <taxon>Paniceae</taxon>
        <taxon>Panicinae</taxon>
        <taxon>Panicum</taxon>
        <taxon>Panicum sect. Panicum</taxon>
    </lineage>
</organism>
<dbReference type="Proteomes" id="UP000275267">
    <property type="component" value="Unassembled WGS sequence"/>
</dbReference>
<dbReference type="PANTHER" id="PTHR23086">
    <property type="entry name" value="PHOSPHATIDYLINOSITOL-4-PHOSPHATE 5-KINASE"/>
    <property type="match status" value="1"/>
</dbReference>
<protein>
    <recommendedName>
        <fullName evidence="1">1-phosphatidylinositol-4-phosphate 5-kinase</fullName>
        <ecNumber evidence="1">2.7.1.68</ecNumber>
    </recommendedName>
</protein>
<keyword evidence="2" id="KW-0547">Nucleotide-binding</keyword>
<dbReference type="GO" id="GO:0016308">
    <property type="term" value="F:1-phosphatidylinositol-4-phosphate 5-kinase activity"/>
    <property type="evidence" value="ECO:0007669"/>
    <property type="project" value="UniProtKB-EC"/>
</dbReference>
<dbReference type="InterPro" id="IPR002498">
    <property type="entry name" value="PInositol-4-P-4/5-kinase_core"/>
</dbReference>
<dbReference type="EMBL" id="PQIB02000009">
    <property type="protein sequence ID" value="RLM99041.1"/>
    <property type="molecule type" value="Genomic_DNA"/>
</dbReference>
<name>A0A3L6R9R7_PANMI</name>
<dbReference type="EC" id="2.7.1.68" evidence="1"/>
<dbReference type="GO" id="GO:0005524">
    <property type="term" value="F:ATP binding"/>
    <property type="evidence" value="ECO:0007669"/>
    <property type="project" value="UniProtKB-UniRule"/>
</dbReference>
<dbReference type="PANTHER" id="PTHR23086:SF113">
    <property type="entry name" value="PHOSPHATIDYLINOSITOL 4-PHOSPHATE 5-KINASE 6"/>
    <property type="match status" value="1"/>
</dbReference>
<evidence type="ECO:0000256" key="3">
    <source>
        <dbReference type="SAM" id="MobiDB-lite"/>
    </source>
</evidence>
<feature type="compositionally biased region" description="Basic residues" evidence="3">
    <location>
        <begin position="7"/>
        <end position="24"/>
    </location>
</feature>
<evidence type="ECO:0000256" key="2">
    <source>
        <dbReference type="PROSITE-ProRule" id="PRU00781"/>
    </source>
</evidence>
<evidence type="ECO:0000259" key="4">
    <source>
        <dbReference type="PROSITE" id="PS51455"/>
    </source>
</evidence>
<evidence type="ECO:0000256" key="1">
    <source>
        <dbReference type="ARBA" id="ARBA00012172"/>
    </source>
</evidence>
<reference evidence="6" key="1">
    <citation type="journal article" date="2019" name="Nat. Commun.">
        <title>The genome of broomcorn millet.</title>
        <authorList>
            <person name="Zou C."/>
            <person name="Miki D."/>
            <person name="Li D."/>
            <person name="Tang Q."/>
            <person name="Xiao L."/>
            <person name="Rajput S."/>
            <person name="Deng P."/>
            <person name="Jia W."/>
            <person name="Huang R."/>
            <person name="Zhang M."/>
            <person name="Sun Y."/>
            <person name="Hu J."/>
            <person name="Fu X."/>
            <person name="Schnable P.S."/>
            <person name="Li F."/>
            <person name="Zhang H."/>
            <person name="Feng B."/>
            <person name="Zhu X."/>
            <person name="Liu R."/>
            <person name="Schnable J.C."/>
            <person name="Zhu J.-K."/>
            <person name="Zhang H."/>
        </authorList>
    </citation>
    <scope>NUCLEOTIDE SEQUENCE [LARGE SCALE GENOMIC DNA]</scope>
</reference>
<dbReference type="SUPFAM" id="SSF56104">
    <property type="entry name" value="SAICAR synthase-like"/>
    <property type="match status" value="1"/>
</dbReference>
<dbReference type="STRING" id="4540.A0A3L6R9R7"/>
<keyword evidence="2" id="KW-0808">Transferase</keyword>
<dbReference type="AlphaFoldDB" id="A0A3L6R9R7"/>
<keyword evidence="2" id="KW-0418">Kinase</keyword>
<dbReference type="Pfam" id="PF01504">
    <property type="entry name" value="PIP5K"/>
    <property type="match status" value="1"/>
</dbReference>
<dbReference type="InterPro" id="IPR027483">
    <property type="entry name" value="PInositol-4-P-4/5-kinase_C_sf"/>
</dbReference>
<evidence type="ECO:0000313" key="6">
    <source>
        <dbReference type="Proteomes" id="UP000275267"/>
    </source>
</evidence>
<dbReference type="GO" id="GO:0046854">
    <property type="term" value="P:phosphatidylinositol phosphate biosynthetic process"/>
    <property type="evidence" value="ECO:0007669"/>
    <property type="project" value="TreeGrafter"/>
</dbReference>
<proteinExistence type="predicted"/>
<feature type="region of interest" description="Disordered" evidence="3">
    <location>
        <begin position="120"/>
        <end position="140"/>
    </location>
</feature>
<gene>
    <name evidence="5" type="ORF">C2845_PM06G13610</name>
</gene>
<accession>A0A3L6R9R7</accession>